<evidence type="ECO:0000313" key="2">
    <source>
        <dbReference type="EMBL" id="CBJ31590.1"/>
    </source>
</evidence>
<gene>
    <name evidence="2" type="ORF">Esi_0266_0027</name>
</gene>
<dbReference type="Proteomes" id="UP000002630">
    <property type="component" value="Linkage Group LG30"/>
</dbReference>
<feature type="region of interest" description="Disordered" evidence="1">
    <location>
        <begin position="23"/>
        <end position="58"/>
    </location>
</feature>
<sequence>MATKEVARCHLLVSKPRLVILLGQSSPAGGSSKRQRTTSSPGAKEQCGGSRTTAPHKPVNAYDLHTLSPEATVLPGGRLHNVIIIRQWPQQKGGVLLTACQARHDQPRQQAVRPSRVHEAPVIWKRR</sequence>
<organism evidence="2 3">
    <name type="scientific">Ectocarpus siliculosus</name>
    <name type="common">Brown alga</name>
    <name type="synonym">Conferva siliculosa</name>
    <dbReference type="NCBI Taxonomy" id="2880"/>
    <lineage>
        <taxon>Eukaryota</taxon>
        <taxon>Sar</taxon>
        <taxon>Stramenopiles</taxon>
        <taxon>Ochrophyta</taxon>
        <taxon>PX clade</taxon>
        <taxon>Phaeophyceae</taxon>
        <taxon>Ectocarpales</taxon>
        <taxon>Ectocarpaceae</taxon>
        <taxon>Ectocarpus</taxon>
    </lineage>
</organism>
<name>D7FU63_ECTSI</name>
<evidence type="ECO:0000256" key="1">
    <source>
        <dbReference type="SAM" id="MobiDB-lite"/>
    </source>
</evidence>
<proteinExistence type="predicted"/>
<dbReference type="AlphaFoldDB" id="D7FU63"/>
<dbReference type="InParanoid" id="D7FU63"/>
<evidence type="ECO:0000313" key="3">
    <source>
        <dbReference type="Proteomes" id="UP000002630"/>
    </source>
</evidence>
<protein>
    <submittedName>
        <fullName evidence="2">Uncharacterized protein</fullName>
    </submittedName>
</protein>
<reference evidence="2 3" key="1">
    <citation type="journal article" date="2010" name="Nature">
        <title>The Ectocarpus genome and the independent evolution of multicellularity in brown algae.</title>
        <authorList>
            <person name="Cock J.M."/>
            <person name="Sterck L."/>
            <person name="Rouze P."/>
            <person name="Scornet D."/>
            <person name="Allen A.E."/>
            <person name="Amoutzias G."/>
            <person name="Anthouard V."/>
            <person name="Artiguenave F."/>
            <person name="Aury J.M."/>
            <person name="Badger J.H."/>
            <person name="Beszteri B."/>
            <person name="Billiau K."/>
            <person name="Bonnet E."/>
            <person name="Bothwell J.H."/>
            <person name="Bowler C."/>
            <person name="Boyen C."/>
            <person name="Brownlee C."/>
            <person name="Carrano C.J."/>
            <person name="Charrier B."/>
            <person name="Cho G.Y."/>
            <person name="Coelho S.M."/>
            <person name="Collen J."/>
            <person name="Corre E."/>
            <person name="Da Silva C."/>
            <person name="Delage L."/>
            <person name="Delaroque N."/>
            <person name="Dittami S.M."/>
            <person name="Doulbeau S."/>
            <person name="Elias M."/>
            <person name="Farnham G."/>
            <person name="Gachon C.M."/>
            <person name="Gschloessl B."/>
            <person name="Heesch S."/>
            <person name="Jabbari K."/>
            <person name="Jubin C."/>
            <person name="Kawai H."/>
            <person name="Kimura K."/>
            <person name="Kloareg B."/>
            <person name="Kupper F.C."/>
            <person name="Lang D."/>
            <person name="Le Bail A."/>
            <person name="Leblanc C."/>
            <person name="Lerouge P."/>
            <person name="Lohr M."/>
            <person name="Lopez P.J."/>
            <person name="Martens C."/>
            <person name="Maumus F."/>
            <person name="Michel G."/>
            <person name="Miranda-Saavedra D."/>
            <person name="Morales J."/>
            <person name="Moreau H."/>
            <person name="Motomura T."/>
            <person name="Nagasato C."/>
            <person name="Napoli C.A."/>
            <person name="Nelson D.R."/>
            <person name="Nyvall-Collen P."/>
            <person name="Peters A.F."/>
            <person name="Pommier C."/>
            <person name="Potin P."/>
            <person name="Poulain J."/>
            <person name="Quesneville H."/>
            <person name="Read B."/>
            <person name="Rensing S.A."/>
            <person name="Ritter A."/>
            <person name="Rousvoal S."/>
            <person name="Samanta M."/>
            <person name="Samson G."/>
            <person name="Schroeder D.C."/>
            <person name="Segurens B."/>
            <person name="Strittmatter M."/>
            <person name="Tonon T."/>
            <person name="Tregear J.W."/>
            <person name="Valentin K."/>
            <person name="von Dassow P."/>
            <person name="Yamagishi T."/>
            <person name="Van de Peer Y."/>
            <person name="Wincker P."/>
        </authorList>
    </citation>
    <scope>NUCLEOTIDE SEQUENCE [LARGE SCALE GENOMIC DNA]</scope>
    <source>
        <strain evidence="3">Ec32 / CCAP1310/4</strain>
    </source>
</reference>
<keyword evidence="3" id="KW-1185">Reference proteome</keyword>
<accession>D7FU63</accession>
<dbReference type="EMBL" id="FN648449">
    <property type="protein sequence ID" value="CBJ31590.1"/>
    <property type="molecule type" value="Genomic_DNA"/>
</dbReference>
<dbReference type="EMBL" id="FN649755">
    <property type="protein sequence ID" value="CBJ31590.1"/>
    <property type="molecule type" value="Genomic_DNA"/>
</dbReference>